<reference evidence="2 3" key="1">
    <citation type="journal article" date="2010" name="BMC Genomics">
        <title>Metabolic flexibility revealed in the genome of the cyst-forming alpha-1 proteobacterium Rhodospirillum centenum.</title>
        <authorList>
            <person name="Lu Y.K."/>
            <person name="Marden J."/>
            <person name="Han M."/>
            <person name="Swingley W.D."/>
            <person name="Mastrian S.D."/>
            <person name="Chowdhury S.R."/>
            <person name="Hao J."/>
            <person name="Helmy T."/>
            <person name="Kim S."/>
            <person name="Kurdoglu A.A."/>
            <person name="Matthies H.J."/>
            <person name="Rollo D."/>
            <person name="Stothard P."/>
            <person name="Blankenship R.E."/>
            <person name="Bauer C.E."/>
            <person name="Touchman J.W."/>
        </authorList>
    </citation>
    <scope>NUCLEOTIDE SEQUENCE [LARGE SCALE GENOMIC DNA]</scope>
    <source>
        <strain evidence="3">ATCC 51521 / SW</strain>
    </source>
</reference>
<proteinExistence type="predicted"/>
<dbReference type="EMBL" id="CP000613">
    <property type="protein sequence ID" value="ACI98477.1"/>
    <property type="molecule type" value="Genomic_DNA"/>
</dbReference>
<organism evidence="2 3">
    <name type="scientific">Rhodospirillum centenum (strain ATCC 51521 / SW)</name>
    <dbReference type="NCBI Taxonomy" id="414684"/>
    <lineage>
        <taxon>Bacteria</taxon>
        <taxon>Pseudomonadati</taxon>
        <taxon>Pseudomonadota</taxon>
        <taxon>Alphaproteobacteria</taxon>
        <taxon>Rhodospirillales</taxon>
        <taxon>Rhodospirillaceae</taxon>
        <taxon>Rhodospirillum</taxon>
    </lineage>
</organism>
<accession>B6ISP1</accession>
<dbReference type="Proteomes" id="UP000001591">
    <property type="component" value="Chromosome"/>
</dbReference>
<name>B6ISP1_RHOCS</name>
<evidence type="ECO:0000256" key="1">
    <source>
        <dbReference type="SAM" id="MobiDB-lite"/>
    </source>
</evidence>
<keyword evidence="3" id="KW-1185">Reference proteome</keyword>
<feature type="region of interest" description="Disordered" evidence="1">
    <location>
        <begin position="1"/>
        <end position="32"/>
    </location>
</feature>
<dbReference type="KEGG" id="rce:RC1_1054"/>
<gene>
    <name evidence="2" type="ordered locus">RC1_1054</name>
</gene>
<evidence type="ECO:0000313" key="2">
    <source>
        <dbReference type="EMBL" id="ACI98477.1"/>
    </source>
</evidence>
<protein>
    <submittedName>
        <fullName evidence="2">Uncharacterized protein</fullName>
    </submittedName>
</protein>
<dbReference type="STRING" id="414684.RC1_1054"/>
<sequence>MRCRTGIPPRPLAEGSDAPAGGNGAGLGRLSRTVRRRAHAPFRKFLKCSIYRRDGNPRGLLCRGFPGDHDGTRMAPWRWLPWTRQAV</sequence>
<dbReference type="HOGENOM" id="CLU_2481211_0_0_5"/>
<evidence type="ECO:0000313" key="3">
    <source>
        <dbReference type="Proteomes" id="UP000001591"/>
    </source>
</evidence>
<dbReference type="AlphaFoldDB" id="B6ISP1"/>